<dbReference type="AlphaFoldDB" id="A0A3S5BJ15"/>
<evidence type="ECO:0000313" key="3">
    <source>
        <dbReference type="Proteomes" id="UP000784294"/>
    </source>
</evidence>
<feature type="domain" description="Fibronectin type-III" evidence="1">
    <location>
        <begin position="1"/>
        <end position="94"/>
    </location>
</feature>
<dbReference type="InterPro" id="IPR036116">
    <property type="entry name" value="FN3_sf"/>
</dbReference>
<comment type="caution">
    <text evidence="2">The sequence shown here is derived from an EMBL/GenBank/DDBJ whole genome shotgun (WGS) entry which is preliminary data.</text>
</comment>
<evidence type="ECO:0000259" key="1">
    <source>
        <dbReference type="PROSITE" id="PS50853"/>
    </source>
</evidence>
<dbReference type="Gene3D" id="2.60.40.10">
    <property type="entry name" value="Immunoglobulins"/>
    <property type="match status" value="1"/>
</dbReference>
<proteinExistence type="predicted"/>
<organism evidence="2 3">
    <name type="scientific">Protopolystoma xenopodis</name>
    <dbReference type="NCBI Taxonomy" id="117903"/>
    <lineage>
        <taxon>Eukaryota</taxon>
        <taxon>Metazoa</taxon>
        <taxon>Spiralia</taxon>
        <taxon>Lophotrochozoa</taxon>
        <taxon>Platyhelminthes</taxon>
        <taxon>Monogenea</taxon>
        <taxon>Polyopisthocotylea</taxon>
        <taxon>Polystomatidea</taxon>
        <taxon>Polystomatidae</taxon>
        <taxon>Protopolystoma</taxon>
    </lineage>
</organism>
<sequence length="107" mass="11716">MLNATYQQVRLSWSMPKISVLAPLSSVLYYIITLTPTSPASVTSKFSTRSSTPSAYLRFYDLNGCTSYAGSVIAVNLRGNSTASEFTVSTPNFGKFIYAPLVRHFTS</sequence>
<protein>
    <recommendedName>
        <fullName evidence="1">Fibronectin type-III domain-containing protein</fullName>
    </recommendedName>
</protein>
<dbReference type="InterPro" id="IPR003961">
    <property type="entry name" value="FN3_dom"/>
</dbReference>
<reference evidence="2" key="1">
    <citation type="submission" date="2018-11" db="EMBL/GenBank/DDBJ databases">
        <authorList>
            <consortium name="Pathogen Informatics"/>
        </authorList>
    </citation>
    <scope>NUCLEOTIDE SEQUENCE</scope>
</reference>
<dbReference type="InterPro" id="IPR013783">
    <property type="entry name" value="Ig-like_fold"/>
</dbReference>
<name>A0A3S5BJ15_9PLAT</name>
<dbReference type="SUPFAM" id="SSF49265">
    <property type="entry name" value="Fibronectin type III"/>
    <property type="match status" value="1"/>
</dbReference>
<keyword evidence="3" id="KW-1185">Reference proteome</keyword>
<dbReference type="EMBL" id="CAAALY010077663">
    <property type="protein sequence ID" value="VEL26033.1"/>
    <property type="molecule type" value="Genomic_DNA"/>
</dbReference>
<evidence type="ECO:0000313" key="2">
    <source>
        <dbReference type="EMBL" id="VEL26033.1"/>
    </source>
</evidence>
<dbReference type="PROSITE" id="PS50853">
    <property type="entry name" value="FN3"/>
    <property type="match status" value="1"/>
</dbReference>
<gene>
    <name evidence="2" type="ORF">PXEA_LOCUS19473</name>
</gene>
<dbReference type="Proteomes" id="UP000784294">
    <property type="component" value="Unassembled WGS sequence"/>
</dbReference>
<accession>A0A3S5BJ15</accession>